<dbReference type="Proteomes" id="UP001143856">
    <property type="component" value="Unassembled WGS sequence"/>
</dbReference>
<organism evidence="1 2">
    <name type="scientific">Xylaria curta</name>
    <dbReference type="NCBI Taxonomy" id="42375"/>
    <lineage>
        <taxon>Eukaryota</taxon>
        <taxon>Fungi</taxon>
        <taxon>Dikarya</taxon>
        <taxon>Ascomycota</taxon>
        <taxon>Pezizomycotina</taxon>
        <taxon>Sordariomycetes</taxon>
        <taxon>Xylariomycetidae</taxon>
        <taxon>Xylariales</taxon>
        <taxon>Xylariaceae</taxon>
        <taxon>Xylaria</taxon>
    </lineage>
</organism>
<gene>
    <name evidence="1" type="ORF">NUW58_g8256</name>
</gene>
<reference evidence="1" key="1">
    <citation type="submission" date="2022-10" db="EMBL/GenBank/DDBJ databases">
        <title>Genome Sequence of Xylaria curta.</title>
        <authorList>
            <person name="Buettner E."/>
        </authorList>
    </citation>
    <scope>NUCLEOTIDE SEQUENCE</scope>
    <source>
        <strain evidence="1">Babe10</strain>
    </source>
</reference>
<sequence length="243" mass="27117">MNETIAINRSLDNDARSIDLPFIGAPSEIDSTPALVFPWADMHQGMRYSPGLCLGNATGEAVQDAPAFDRFDDRYGLGSDPAEPPFLARERTIQPLTGELEPLDTSDFVTRQQSLAAETVSDLNEIPSLTFTQPSPASTRSTRYSSSISPITPADSGGAPDTRQHRERNRVAARKCREKAKKNATSLQQREKELCRQNKMLQKYVSSLRHEILDLKTEILRHSGCNSSVIQDYIERAARRRLE</sequence>
<evidence type="ECO:0000313" key="1">
    <source>
        <dbReference type="EMBL" id="KAJ2975802.1"/>
    </source>
</evidence>
<evidence type="ECO:0000313" key="2">
    <source>
        <dbReference type="Proteomes" id="UP001143856"/>
    </source>
</evidence>
<keyword evidence="2" id="KW-1185">Reference proteome</keyword>
<name>A0ACC1N917_9PEZI</name>
<protein>
    <submittedName>
        <fullName evidence="1">Uncharacterized protein</fullName>
    </submittedName>
</protein>
<dbReference type="EMBL" id="JAPDGR010002432">
    <property type="protein sequence ID" value="KAJ2975802.1"/>
    <property type="molecule type" value="Genomic_DNA"/>
</dbReference>
<accession>A0ACC1N917</accession>
<comment type="caution">
    <text evidence="1">The sequence shown here is derived from an EMBL/GenBank/DDBJ whole genome shotgun (WGS) entry which is preliminary data.</text>
</comment>
<proteinExistence type="predicted"/>